<keyword evidence="2" id="KW-1185">Reference proteome</keyword>
<proteinExistence type="predicted"/>
<sequence>MKKQVTYVLASFLLLGAVLTGCKKDDKAPENEEELITTVKLTFIEVGNSSNTTTFTFKDADGPGGAAPSLNQQINLAPNKQYNCTISVLDESKTPTEDITAEIIAEANDHQFYFAPNGVNITINGLNNDPLGRPLGVTSVWTTGAAGAAGTVKVTLKHKPGAKGSNDAVTVGETDIEIDFAARVQ</sequence>
<gene>
    <name evidence="1" type="ORF">BC659_2009</name>
</gene>
<protein>
    <recommendedName>
        <fullName evidence="3">Type 1 periplasmic binding fold superfamily protein</fullName>
    </recommendedName>
</protein>
<evidence type="ECO:0000313" key="1">
    <source>
        <dbReference type="EMBL" id="TDO26700.1"/>
    </source>
</evidence>
<dbReference type="AlphaFoldDB" id="A0A4R6IVM0"/>
<accession>A0A4R6IVM0</accession>
<dbReference type="Proteomes" id="UP000295741">
    <property type="component" value="Unassembled WGS sequence"/>
</dbReference>
<dbReference type="RefSeq" id="WP_133474584.1">
    <property type="nucleotide sequence ID" value="NZ_SNWP01000011.1"/>
</dbReference>
<dbReference type="OrthoDB" id="713689at2"/>
<dbReference type="EMBL" id="SNWP01000011">
    <property type="protein sequence ID" value="TDO26700.1"/>
    <property type="molecule type" value="Genomic_DNA"/>
</dbReference>
<reference evidence="1 2" key="1">
    <citation type="submission" date="2019-03" db="EMBL/GenBank/DDBJ databases">
        <title>Genomic Encyclopedia of Archaeal and Bacterial Type Strains, Phase II (KMG-II): from individual species to whole genera.</title>
        <authorList>
            <person name="Goeker M."/>
        </authorList>
    </citation>
    <scope>NUCLEOTIDE SEQUENCE [LARGE SCALE GENOMIC DNA]</scope>
    <source>
        <strain evidence="1 2">DSM 28323</strain>
    </source>
</reference>
<dbReference type="PROSITE" id="PS51257">
    <property type="entry name" value="PROKAR_LIPOPROTEIN"/>
    <property type="match status" value="1"/>
</dbReference>
<name>A0A4R6IVM0_9BACT</name>
<organism evidence="1 2">
    <name type="scientific">Sediminibacterium goheungense</name>
    <dbReference type="NCBI Taxonomy" id="1086393"/>
    <lineage>
        <taxon>Bacteria</taxon>
        <taxon>Pseudomonadati</taxon>
        <taxon>Bacteroidota</taxon>
        <taxon>Chitinophagia</taxon>
        <taxon>Chitinophagales</taxon>
        <taxon>Chitinophagaceae</taxon>
        <taxon>Sediminibacterium</taxon>
    </lineage>
</organism>
<comment type="caution">
    <text evidence="1">The sequence shown here is derived from an EMBL/GenBank/DDBJ whole genome shotgun (WGS) entry which is preliminary data.</text>
</comment>
<evidence type="ECO:0000313" key="2">
    <source>
        <dbReference type="Proteomes" id="UP000295741"/>
    </source>
</evidence>
<evidence type="ECO:0008006" key="3">
    <source>
        <dbReference type="Google" id="ProtNLM"/>
    </source>
</evidence>